<evidence type="ECO:0000313" key="2">
    <source>
        <dbReference type="Proteomes" id="UP000233551"/>
    </source>
</evidence>
<dbReference type="EMBL" id="PGOL01000250">
    <property type="protein sequence ID" value="PKI73823.1"/>
    <property type="molecule type" value="Genomic_DNA"/>
</dbReference>
<dbReference type="Proteomes" id="UP000233551">
    <property type="component" value="Unassembled WGS sequence"/>
</dbReference>
<proteinExistence type="predicted"/>
<gene>
    <name evidence="1" type="ORF">CRG98_005807</name>
</gene>
<evidence type="ECO:0000313" key="1">
    <source>
        <dbReference type="EMBL" id="PKI73823.1"/>
    </source>
</evidence>
<keyword evidence="2" id="KW-1185">Reference proteome</keyword>
<comment type="caution">
    <text evidence="1">The sequence shown here is derived from an EMBL/GenBank/DDBJ whole genome shotgun (WGS) entry which is preliminary data.</text>
</comment>
<reference evidence="1 2" key="1">
    <citation type="submission" date="2017-11" db="EMBL/GenBank/DDBJ databases">
        <title>De-novo sequencing of pomegranate (Punica granatum L.) genome.</title>
        <authorList>
            <person name="Akparov Z."/>
            <person name="Amiraslanov A."/>
            <person name="Hajiyeva S."/>
            <person name="Abbasov M."/>
            <person name="Kaur K."/>
            <person name="Hamwieh A."/>
            <person name="Solovyev V."/>
            <person name="Salamov A."/>
            <person name="Braich B."/>
            <person name="Kosarev P."/>
            <person name="Mahmoud A."/>
            <person name="Hajiyev E."/>
            <person name="Babayeva S."/>
            <person name="Izzatullayeva V."/>
            <person name="Mammadov A."/>
            <person name="Mammadov A."/>
            <person name="Sharifova S."/>
            <person name="Ojaghi J."/>
            <person name="Eynullazada K."/>
            <person name="Bayramov B."/>
            <person name="Abdulazimova A."/>
            <person name="Shahmuradov I."/>
        </authorList>
    </citation>
    <scope>NUCLEOTIDE SEQUENCE [LARGE SCALE GENOMIC DNA]</scope>
    <source>
        <strain evidence="2">cv. AG2017</strain>
        <tissue evidence="1">Leaf</tissue>
    </source>
</reference>
<sequence>MKSGDSFSHACPSRVPTGRWTLPSRAIQKRVMRAPTRVHIQSRDAGGDCKKSGWTFVGSGLGCFSLNRPDWNTEQTRLAQVGSDVATEAPDGILRQGFGSEFTTVDPDGILMQGQRLPTPNSPPEVMVVVVWRKESRIDPICKKTAQTVRNVNPTGQSGCFFVLG</sequence>
<name>A0A2I0KZR0_PUNGR</name>
<dbReference type="AlphaFoldDB" id="A0A2I0KZR0"/>
<organism evidence="1 2">
    <name type="scientific">Punica granatum</name>
    <name type="common">Pomegranate</name>
    <dbReference type="NCBI Taxonomy" id="22663"/>
    <lineage>
        <taxon>Eukaryota</taxon>
        <taxon>Viridiplantae</taxon>
        <taxon>Streptophyta</taxon>
        <taxon>Embryophyta</taxon>
        <taxon>Tracheophyta</taxon>
        <taxon>Spermatophyta</taxon>
        <taxon>Magnoliopsida</taxon>
        <taxon>eudicotyledons</taxon>
        <taxon>Gunneridae</taxon>
        <taxon>Pentapetalae</taxon>
        <taxon>rosids</taxon>
        <taxon>malvids</taxon>
        <taxon>Myrtales</taxon>
        <taxon>Lythraceae</taxon>
        <taxon>Punica</taxon>
    </lineage>
</organism>
<protein>
    <submittedName>
        <fullName evidence="1">Uncharacterized protein</fullName>
    </submittedName>
</protein>
<accession>A0A2I0KZR0</accession>